<keyword evidence="3 7" id="KW-0812">Transmembrane</keyword>
<name>A0A853FBM5_9BURK</name>
<keyword evidence="5 7" id="KW-0472">Membrane</keyword>
<feature type="transmembrane region" description="Helical" evidence="7">
    <location>
        <begin position="81"/>
        <end position="100"/>
    </location>
</feature>
<dbReference type="GO" id="GO:0005886">
    <property type="term" value="C:plasma membrane"/>
    <property type="evidence" value="ECO:0007669"/>
    <property type="project" value="UniProtKB-SubCell"/>
</dbReference>
<gene>
    <name evidence="8" type="ORF">H0A68_05400</name>
</gene>
<feature type="transmembrane region" description="Helical" evidence="7">
    <location>
        <begin position="112"/>
        <end position="134"/>
    </location>
</feature>
<organism evidence="8 9">
    <name type="scientific">Allopusillimonas soli</name>
    <dbReference type="NCBI Taxonomy" id="659016"/>
    <lineage>
        <taxon>Bacteria</taxon>
        <taxon>Pseudomonadati</taxon>
        <taxon>Pseudomonadota</taxon>
        <taxon>Betaproteobacteria</taxon>
        <taxon>Burkholderiales</taxon>
        <taxon>Alcaligenaceae</taxon>
        <taxon>Allopusillimonas</taxon>
    </lineage>
</organism>
<evidence type="ECO:0000256" key="1">
    <source>
        <dbReference type="ARBA" id="ARBA00004651"/>
    </source>
</evidence>
<dbReference type="Pfam" id="PF03899">
    <property type="entry name" value="ATP-synt_I"/>
    <property type="match status" value="1"/>
</dbReference>
<dbReference type="Proteomes" id="UP000580517">
    <property type="component" value="Unassembled WGS sequence"/>
</dbReference>
<sequence length="166" mass="17447">MDTNDVHGGAKPGKTGEAGTAARDFVEATPRRKINRGPVRRATYHRASKGLVRALVAQAVMLGIAVLVCGLLAGWAGAASALIGGCAYLVPNALFALRLLAGLWGPVKTSPYTFFMGEAFKLASTMVVLGLVGWQGSGWIVWPAVVAGLLCVLKGYVLLLIFRKLP</sequence>
<comment type="subcellular location">
    <subcellularLocation>
        <location evidence="1">Cell membrane</location>
        <topology evidence="1">Multi-pass membrane protein</topology>
    </subcellularLocation>
</comment>
<evidence type="ECO:0000256" key="2">
    <source>
        <dbReference type="ARBA" id="ARBA00022475"/>
    </source>
</evidence>
<evidence type="ECO:0000256" key="7">
    <source>
        <dbReference type="SAM" id="Phobius"/>
    </source>
</evidence>
<evidence type="ECO:0000256" key="5">
    <source>
        <dbReference type="ARBA" id="ARBA00023136"/>
    </source>
</evidence>
<evidence type="ECO:0000256" key="6">
    <source>
        <dbReference type="SAM" id="MobiDB-lite"/>
    </source>
</evidence>
<evidence type="ECO:0000313" key="9">
    <source>
        <dbReference type="Proteomes" id="UP000580517"/>
    </source>
</evidence>
<dbReference type="InterPro" id="IPR005598">
    <property type="entry name" value="ATP_synth_I"/>
</dbReference>
<keyword evidence="2" id="KW-1003">Cell membrane</keyword>
<dbReference type="RefSeq" id="WP_129968196.1">
    <property type="nucleotide sequence ID" value="NZ_JACCEW010000001.1"/>
</dbReference>
<feature type="region of interest" description="Disordered" evidence="6">
    <location>
        <begin position="1"/>
        <end position="22"/>
    </location>
</feature>
<dbReference type="AlphaFoldDB" id="A0A853FBM5"/>
<dbReference type="OrthoDB" id="9181271at2"/>
<accession>A0A853FBM5</accession>
<proteinExistence type="predicted"/>
<keyword evidence="9" id="KW-1185">Reference proteome</keyword>
<keyword evidence="4 7" id="KW-1133">Transmembrane helix</keyword>
<reference evidence="8 9" key="1">
    <citation type="submission" date="2020-07" db="EMBL/GenBank/DDBJ databases">
        <title>Taxonomic revisions and descriptions of new bacterial species based on genomic comparisons in the high-G+C-content subgroup of the family Alcaligenaceae.</title>
        <authorList>
            <person name="Szabo A."/>
            <person name="Felfoldi T."/>
        </authorList>
    </citation>
    <scope>NUCLEOTIDE SEQUENCE [LARGE SCALE GENOMIC DNA]</scope>
    <source>
        <strain evidence="8 9">DSM 25264</strain>
    </source>
</reference>
<feature type="transmembrane region" description="Helical" evidence="7">
    <location>
        <begin position="140"/>
        <end position="162"/>
    </location>
</feature>
<protein>
    <submittedName>
        <fullName evidence="8">ATP synthase subunit I</fullName>
    </submittedName>
</protein>
<comment type="caution">
    <text evidence="8">The sequence shown here is derived from an EMBL/GenBank/DDBJ whole genome shotgun (WGS) entry which is preliminary data.</text>
</comment>
<evidence type="ECO:0000256" key="4">
    <source>
        <dbReference type="ARBA" id="ARBA00022989"/>
    </source>
</evidence>
<evidence type="ECO:0000256" key="3">
    <source>
        <dbReference type="ARBA" id="ARBA00022692"/>
    </source>
</evidence>
<evidence type="ECO:0000313" key="8">
    <source>
        <dbReference type="EMBL" id="NYT36300.1"/>
    </source>
</evidence>
<dbReference type="EMBL" id="JACCEW010000001">
    <property type="protein sequence ID" value="NYT36300.1"/>
    <property type="molecule type" value="Genomic_DNA"/>
</dbReference>
<feature type="transmembrane region" description="Helical" evidence="7">
    <location>
        <begin position="50"/>
        <end position="75"/>
    </location>
</feature>